<organism evidence="2 3">
    <name type="scientific">Echria macrotheca</name>
    <dbReference type="NCBI Taxonomy" id="438768"/>
    <lineage>
        <taxon>Eukaryota</taxon>
        <taxon>Fungi</taxon>
        <taxon>Dikarya</taxon>
        <taxon>Ascomycota</taxon>
        <taxon>Pezizomycotina</taxon>
        <taxon>Sordariomycetes</taxon>
        <taxon>Sordariomycetidae</taxon>
        <taxon>Sordariales</taxon>
        <taxon>Schizotheciaceae</taxon>
        <taxon>Echria</taxon>
    </lineage>
</organism>
<accession>A0AAJ0F8F0</accession>
<dbReference type="AlphaFoldDB" id="A0AAJ0F8F0"/>
<comment type="caution">
    <text evidence="2">The sequence shown here is derived from an EMBL/GenBank/DDBJ whole genome shotgun (WGS) entry which is preliminary data.</text>
</comment>
<keyword evidence="1" id="KW-0812">Transmembrane</keyword>
<evidence type="ECO:0000256" key="1">
    <source>
        <dbReference type="SAM" id="Phobius"/>
    </source>
</evidence>
<sequence length="147" mass="16533">MSLLAASTTSTPSVTLHQHSNVISSLGPLVDLAVRFQRILGSVACLAAIRLYLAAGRLLQALWFASYLAAFKAILWFRFLSYNTAAVTRRLLWAAWDSKQSRRIRRKLEFEFFVLILGPGNALLLLLFWPGWLLVATAAWAFWPAPR</sequence>
<gene>
    <name evidence="2" type="ORF">QBC47DRAFT_97659</name>
</gene>
<name>A0AAJ0F8F0_9PEZI</name>
<feature type="transmembrane region" description="Helical" evidence="1">
    <location>
        <begin position="112"/>
        <end position="143"/>
    </location>
</feature>
<keyword evidence="1" id="KW-0472">Membrane</keyword>
<evidence type="ECO:0000313" key="3">
    <source>
        <dbReference type="Proteomes" id="UP001239445"/>
    </source>
</evidence>
<keyword evidence="1" id="KW-1133">Transmembrane helix</keyword>
<feature type="transmembrane region" description="Helical" evidence="1">
    <location>
        <begin position="61"/>
        <end position="80"/>
    </location>
</feature>
<dbReference type="Proteomes" id="UP001239445">
    <property type="component" value="Unassembled WGS sequence"/>
</dbReference>
<dbReference type="EMBL" id="MU839828">
    <property type="protein sequence ID" value="KAK1759026.1"/>
    <property type="molecule type" value="Genomic_DNA"/>
</dbReference>
<keyword evidence="3" id="KW-1185">Reference proteome</keyword>
<evidence type="ECO:0000313" key="2">
    <source>
        <dbReference type="EMBL" id="KAK1759026.1"/>
    </source>
</evidence>
<proteinExistence type="predicted"/>
<protein>
    <submittedName>
        <fullName evidence="2">Uncharacterized protein</fullName>
    </submittedName>
</protein>
<reference evidence="2" key="1">
    <citation type="submission" date="2023-06" db="EMBL/GenBank/DDBJ databases">
        <title>Genome-scale phylogeny and comparative genomics of the fungal order Sordariales.</title>
        <authorList>
            <consortium name="Lawrence Berkeley National Laboratory"/>
            <person name="Hensen N."/>
            <person name="Bonometti L."/>
            <person name="Westerberg I."/>
            <person name="Brannstrom I.O."/>
            <person name="Guillou S."/>
            <person name="Cros-Aarteil S."/>
            <person name="Calhoun S."/>
            <person name="Haridas S."/>
            <person name="Kuo A."/>
            <person name="Mondo S."/>
            <person name="Pangilinan J."/>
            <person name="Riley R."/>
            <person name="Labutti K."/>
            <person name="Andreopoulos B."/>
            <person name="Lipzen A."/>
            <person name="Chen C."/>
            <person name="Yanf M."/>
            <person name="Daum C."/>
            <person name="Ng V."/>
            <person name="Clum A."/>
            <person name="Steindorff A."/>
            <person name="Ohm R."/>
            <person name="Martin F."/>
            <person name="Silar P."/>
            <person name="Natvig D."/>
            <person name="Lalanne C."/>
            <person name="Gautier V."/>
            <person name="Ament-Velasquez S.L."/>
            <person name="Kruys A."/>
            <person name="Hutchinson M.I."/>
            <person name="Powell A.J."/>
            <person name="Barry K."/>
            <person name="Miller A.N."/>
            <person name="Grigoriev I.V."/>
            <person name="Debuchy R."/>
            <person name="Gladieux P."/>
            <person name="Thoren M.H."/>
            <person name="Johannesson H."/>
        </authorList>
    </citation>
    <scope>NUCLEOTIDE SEQUENCE</scope>
    <source>
        <strain evidence="2">PSN4</strain>
    </source>
</reference>